<accession>A0A7Z7LHB7</accession>
<dbReference type="AlphaFoldDB" id="A0A7Z7LHB7"/>
<gene>
    <name evidence="1" type="ORF">MESINF_2465</name>
</gene>
<name>A0A7Z7LHB7_9BACT</name>
<protein>
    <submittedName>
        <fullName evidence="1">Uncharacterized protein</fullName>
    </submittedName>
</protein>
<dbReference type="KEGG" id="minf:MESINF_2465"/>
<dbReference type="Proteomes" id="UP000250796">
    <property type="component" value="Chromosome MESINF"/>
</dbReference>
<keyword evidence="2" id="KW-1185">Reference proteome</keyword>
<sequence length="55" mass="6070">MKRLLVVVVCTVMLLTISGCFPRDKPLPKIVLIDDVHNNISISSIEEYATNELAG</sequence>
<proteinExistence type="predicted"/>
<dbReference type="RefSeq" id="WP_231936757.1">
    <property type="nucleotide sequence ID" value="NZ_LS974202.1"/>
</dbReference>
<reference evidence="1 2" key="1">
    <citation type="submission" date="2017-01" db="EMBL/GenBank/DDBJ databases">
        <authorList>
            <person name="Erauso G."/>
        </authorList>
    </citation>
    <scope>NUCLEOTIDE SEQUENCE [LARGE SCALE GENOMIC DNA]</scope>
    <source>
        <strain evidence="1">MESINF1</strain>
    </source>
</reference>
<organism evidence="1 2">
    <name type="scientific">Mesotoga infera</name>
    <dbReference type="NCBI Taxonomy" id="1236046"/>
    <lineage>
        <taxon>Bacteria</taxon>
        <taxon>Thermotogati</taxon>
        <taxon>Thermotogota</taxon>
        <taxon>Thermotogae</taxon>
        <taxon>Kosmotogales</taxon>
        <taxon>Kosmotogaceae</taxon>
        <taxon>Mesotoga</taxon>
    </lineage>
</organism>
<dbReference type="EMBL" id="LS974202">
    <property type="protein sequence ID" value="SSC13905.1"/>
    <property type="molecule type" value="Genomic_DNA"/>
</dbReference>
<evidence type="ECO:0000313" key="2">
    <source>
        <dbReference type="Proteomes" id="UP000250796"/>
    </source>
</evidence>
<dbReference type="PROSITE" id="PS51257">
    <property type="entry name" value="PROKAR_LIPOPROTEIN"/>
    <property type="match status" value="1"/>
</dbReference>
<evidence type="ECO:0000313" key="1">
    <source>
        <dbReference type="EMBL" id="SSC13905.1"/>
    </source>
</evidence>